<evidence type="ECO:0000313" key="2">
    <source>
        <dbReference type="Proteomes" id="UP001201163"/>
    </source>
</evidence>
<organism evidence="1 2">
    <name type="scientific">Lactarius akahatsu</name>
    <dbReference type="NCBI Taxonomy" id="416441"/>
    <lineage>
        <taxon>Eukaryota</taxon>
        <taxon>Fungi</taxon>
        <taxon>Dikarya</taxon>
        <taxon>Basidiomycota</taxon>
        <taxon>Agaricomycotina</taxon>
        <taxon>Agaricomycetes</taxon>
        <taxon>Russulales</taxon>
        <taxon>Russulaceae</taxon>
        <taxon>Lactarius</taxon>
    </lineage>
</organism>
<keyword evidence="2" id="KW-1185">Reference proteome</keyword>
<proteinExistence type="predicted"/>
<evidence type="ECO:0000313" key="1">
    <source>
        <dbReference type="EMBL" id="KAH8991541.1"/>
    </source>
</evidence>
<dbReference type="Proteomes" id="UP001201163">
    <property type="component" value="Unassembled WGS sequence"/>
</dbReference>
<protein>
    <submittedName>
        <fullName evidence="1">Uncharacterized protein</fullName>
    </submittedName>
</protein>
<comment type="caution">
    <text evidence="1">The sequence shown here is derived from an EMBL/GenBank/DDBJ whole genome shotgun (WGS) entry which is preliminary data.</text>
</comment>
<name>A0AAD4LHE7_9AGAM</name>
<sequence length="224" mass="25478">MAAPGFLFQTVYEVGQVMLRALREERIRDVAIDQDIGLLRWVVLAIAREAQDQGVALSNCERSLQKWFLSMDFAEFLHPHLPQPYHIDNPKLGENQFCQLRILEDHDIPWVVEEFTELSISLIVTEVKKYHVLGVNKGKQLKGATSATFSSNTEPLHGTRTCHEPKAATLATILYNDSGRVSTEKYGRRSNFLKKKKPLCTSSLTSRFQARFQIHVPGKQEVTL</sequence>
<dbReference type="AlphaFoldDB" id="A0AAD4LHE7"/>
<accession>A0AAD4LHE7</accession>
<gene>
    <name evidence="1" type="ORF">EDB92DRAFT_1816310</name>
</gene>
<dbReference type="EMBL" id="JAKELL010000026">
    <property type="protein sequence ID" value="KAH8991541.1"/>
    <property type="molecule type" value="Genomic_DNA"/>
</dbReference>
<reference evidence="1" key="1">
    <citation type="submission" date="2022-01" db="EMBL/GenBank/DDBJ databases">
        <title>Comparative genomics reveals a dynamic genome evolution in the ectomycorrhizal milk-cap (Lactarius) mushrooms.</title>
        <authorList>
            <consortium name="DOE Joint Genome Institute"/>
            <person name="Lebreton A."/>
            <person name="Tang N."/>
            <person name="Kuo A."/>
            <person name="LaButti K."/>
            <person name="Drula E."/>
            <person name="Barry K."/>
            <person name="Clum A."/>
            <person name="Lipzen A."/>
            <person name="Mousain D."/>
            <person name="Ng V."/>
            <person name="Wang R."/>
            <person name="Wang X."/>
            <person name="Dai Y."/>
            <person name="Henrissat B."/>
            <person name="Grigoriev I.V."/>
            <person name="Guerin-Laguette A."/>
            <person name="Yu F."/>
            <person name="Martin F.M."/>
        </authorList>
    </citation>
    <scope>NUCLEOTIDE SEQUENCE</scope>
    <source>
        <strain evidence="1">QP</strain>
    </source>
</reference>